<keyword evidence="2" id="KW-1185">Reference proteome</keyword>
<organism evidence="1 2">
    <name type="scientific">Symbiodinium necroappetens</name>
    <dbReference type="NCBI Taxonomy" id="1628268"/>
    <lineage>
        <taxon>Eukaryota</taxon>
        <taxon>Sar</taxon>
        <taxon>Alveolata</taxon>
        <taxon>Dinophyceae</taxon>
        <taxon>Suessiales</taxon>
        <taxon>Symbiodiniaceae</taxon>
        <taxon>Symbiodinium</taxon>
    </lineage>
</organism>
<evidence type="ECO:0000313" key="2">
    <source>
        <dbReference type="Proteomes" id="UP000601435"/>
    </source>
</evidence>
<dbReference type="EMBL" id="CAJNJA010040809">
    <property type="protein sequence ID" value="CAE7769535.1"/>
    <property type="molecule type" value="Genomic_DNA"/>
</dbReference>
<dbReference type="AlphaFoldDB" id="A0A812Y2C6"/>
<reference evidence="1" key="1">
    <citation type="submission" date="2021-02" db="EMBL/GenBank/DDBJ databases">
        <authorList>
            <person name="Dougan E. K."/>
            <person name="Rhodes N."/>
            <person name="Thang M."/>
            <person name="Chan C."/>
        </authorList>
    </citation>
    <scope>NUCLEOTIDE SEQUENCE</scope>
</reference>
<name>A0A812Y2C6_9DINO</name>
<dbReference type="OrthoDB" id="411291at2759"/>
<accession>A0A812Y2C6</accession>
<proteinExistence type="predicted"/>
<protein>
    <submittedName>
        <fullName evidence="1">Uncharacterized protein</fullName>
    </submittedName>
</protein>
<sequence>MDVSWNSKLPEAIDGSWRRPFRHMTFNEDSTVELPELQQVVRLIQNDANRLRAELQELACFSGIGAKFLEARSNALVRVSLAGHGLQYTVDGSWRPPFRQLEFHDDLVMFPDIGHSAQLPKPATACIRSTLQVLAAEMGFGASFVEARGKGCVRMTLASQGKLQYTVDGACRPPFSKMQFEDTFVHFPELGTTAKLPQAEAAELRAQLQDLAMAASVAVQFRDSRGAVRVFCADDRLLQCSLDGDVMPTFQQMTFMQDGSVDFPEIGQSFQLPEGLESPLRRQLQELACKVHLGVMFRGARGTRGSVLRFHVSSRCLQYTVDGSWRAPIQQICFSEDGMVSFPELQKTVRLPEEDAESLRIMLQDLASLAGLGTCFVEPQGRRSIRVSIAGDGLLQYSVNGSWRPCFHELHVREDGWLEIPELGKSAKLPDGQATAIAHRLQELQRASQRRPQGQSGTGPALWLVVDAGCVQLTSQDRD</sequence>
<dbReference type="Proteomes" id="UP000601435">
    <property type="component" value="Unassembled WGS sequence"/>
</dbReference>
<comment type="caution">
    <text evidence="1">The sequence shown here is derived from an EMBL/GenBank/DDBJ whole genome shotgun (WGS) entry which is preliminary data.</text>
</comment>
<gene>
    <name evidence="1" type="ORF">SNEC2469_LOCUS22469</name>
</gene>
<evidence type="ECO:0000313" key="1">
    <source>
        <dbReference type="EMBL" id="CAE7769535.1"/>
    </source>
</evidence>